<dbReference type="STRING" id="180163.SAMN02745174_02215"/>
<dbReference type="RefSeq" id="WP_078694659.1">
    <property type="nucleotide sequence ID" value="NZ_FUWX01000019.1"/>
</dbReference>
<keyword evidence="2" id="KW-1185">Reference proteome</keyword>
<dbReference type="Proteomes" id="UP000191153">
    <property type="component" value="Unassembled WGS sequence"/>
</dbReference>
<gene>
    <name evidence="1" type="ORF">SAMN02745174_02215</name>
</gene>
<proteinExistence type="predicted"/>
<organism evidence="1 2">
    <name type="scientific">Cetobacterium ceti</name>
    <dbReference type="NCBI Taxonomy" id="180163"/>
    <lineage>
        <taxon>Bacteria</taxon>
        <taxon>Fusobacteriati</taxon>
        <taxon>Fusobacteriota</taxon>
        <taxon>Fusobacteriia</taxon>
        <taxon>Fusobacteriales</taxon>
        <taxon>Fusobacteriaceae</taxon>
        <taxon>Cetobacterium</taxon>
    </lineage>
</organism>
<reference evidence="1 2" key="1">
    <citation type="submission" date="2017-02" db="EMBL/GenBank/DDBJ databases">
        <authorList>
            <person name="Peterson S.W."/>
        </authorList>
    </citation>
    <scope>NUCLEOTIDE SEQUENCE [LARGE SCALE GENOMIC DNA]</scope>
    <source>
        <strain evidence="1 2">ATCC 700028</strain>
    </source>
</reference>
<sequence length="133" mass="15412">MLSFVTKLKEILEEKYPVTITWEQNFISETKPELVIIPGTENREMTSLQGSGSSLTISVYYYDFWSPEVELKRFKELEKIVNTLETDNRILELVVKKPVTSFGAEAIKENEDSFTGLFVGAIEIKVTERRRRE</sequence>
<evidence type="ECO:0000313" key="1">
    <source>
        <dbReference type="EMBL" id="SJZ99771.1"/>
    </source>
</evidence>
<name>A0A1T4Q8A8_9FUSO</name>
<accession>A0A1T4Q8A8</accession>
<dbReference type="AlphaFoldDB" id="A0A1T4Q8A8"/>
<evidence type="ECO:0000313" key="2">
    <source>
        <dbReference type="Proteomes" id="UP000191153"/>
    </source>
</evidence>
<protein>
    <submittedName>
        <fullName evidence="1">Uncharacterized protein</fullName>
    </submittedName>
</protein>
<dbReference type="EMBL" id="FUWX01000019">
    <property type="protein sequence ID" value="SJZ99771.1"/>
    <property type="molecule type" value="Genomic_DNA"/>
</dbReference>